<dbReference type="Gene3D" id="3.30.930.30">
    <property type="match status" value="1"/>
</dbReference>
<dbReference type="NCBIfam" id="NF041496">
    <property type="entry name" value="MobQ"/>
    <property type="match status" value="1"/>
</dbReference>
<feature type="compositionally biased region" description="Basic and acidic residues" evidence="4">
    <location>
        <begin position="481"/>
        <end position="496"/>
    </location>
</feature>
<dbReference type="GO" id="GO:0016740">
    <property type="term" value="F:transferase activity"/>
    <property type="evidence" value="ECO:0007669"/>
    <property type="project" value="UniProtKB-KW"/>
</dbReference>
<keyword evidence="2" id="KW-0184">Conjugation</keyword>
<dbReference type="InterPro" id="IPR005053">
    <property type="entry name" value="MobA_MobL"/>
</dbReference>
<feature type="domain" description="MobA/MobL protein" evidence="5">
    <location>
        <begin position="17"/>
        <end position="231"/>
    </location>
</feature>
<proteinExistence type="inferred from homology"/>
<keyword evidence="6" id="KW-0808">Transferase</keyword>
<feature type="region of interest" description="Disordered" evidence="4">
    <location>
        <begin position="470"/>
        <end position="496"/>
    </location>
</feature>
<evidence type="ECO:0000259" key="5">
    <source>
        <dbReference type="Pfam" id="PF03389"/>
    </source>
</evidence>
<keyword evidence="7" id="KW-1185">Reference proteome</keyword>
<dbReference type="Pfam" id="PF03389">
    <property type="entry name" value="MobA_MobL"/>
    <property type="match status" value="1"/>
</dbReference>
<evidence type="ECO:0000313" key="7">
    <source>
        <dbReference type="Proteomes" id="UP000254123"/>
    </source>
</evidence>
<evidence type="ECO:0000256" key="3">
    <source>
        <dbReference type="SAM" id="Coils"/>
    </source>
</evidence>
<reference evidence="6 7" key="1">
    <citation type="submission" date="2018-06" db="EMBL/GenBank/DDBJ databases">
        <authorList>
            <consortium name="Pathogen Informatics"/>
            <person name="Doyle S."/>
        </authorList>
    </citation>
    <scope>NUCLEOTIDE SEQUENCE [LARGE SCALE GENOMIC DNA]</scope>
    <source>
        <strain evidence="6 7">NCTC10526</strain>
    </source>
</reference>
<evidence type="ECO:0000256" key="1">
    <source>
        <dbReference type="ARBA" id="ARBA00010873"/>
    </source>
</evidence>
<evidence type="ECO:0000256" key="4">
    <source>
        <dbReference type="SAM" id="MobiDB-lite"/>
    </source>
</evidence>
<gene>
    <name evidence="6" type="primary">mobA_2</name>
    <name evidence="6" type="ORF">NCTC10526_02769</name>
</gene>
<feature type="coiled-coil region" evidence="3">
    <location>
        <begin position="244"/>
        <end position="379"/>
    </location>
</feature>
<comment type="similarity">
    <text evidence="1">Belongs to the MobA/MobL family.</text>
</comment>
<name>A0A379LPF0_9GAMM</name>
<keyword evidence="3" id="KW-0175">Coiled coil</keyword>
<organism evidence="6 7">
    <name type="scientific">Psychrobacter phenylpyruvicus</name>
    <dbReference type="NCBI Taxonomy" id="29432"/>
    <lineage>
        <taxon>Bacteria</taxon>
        <taxon>Pseudomonadati</taxon>
        <taxon>Pseudomonadota</taxon>
        <taxon>Gammaproteobacteria</taxon>
        <taxon>Moraxellales</taxon>
        <taxon>Moraxellaceae</taxon>
        <taxon>Psychrobacter</taxon>
    </lineage>
</organism>
<dbReference type="Proteomes" id="UP000254123">
    <property type="component" value="Unassembled WGS sequence"/>
</dbReference>
<sequence length="496" mass="56818">MAIYHLSTKPISRSSGRTAVASIAYRAGIAIQDERTGKSHDYTKRSGVVATQLHTPNNLKIERNELWNLAEKTETRKNSRTAREIVVNLPHELSEPSRERLVNDFAKDLADKYGVAVDVAIHTPDKEGDNRNHHAHLMLTTRKLERLESGRIALTSKSQLEMSNTQLKERGLRSAKEELKAIREQWANIANERLEEAGIDARIDHRSHKDRGLDQLPTVKVGWEATALERKGIRTAKGEQNRAIKAYNATLEQIKGIREDIEIEIQQEQSNEQLRKAIDKATRAVARTGRNTAVTDKTINTAQQTVDRAEQAIDRADRTGDRAKRAIDRANRAIAEHQRQLEQPAPTEAVTTELSVDEAREVVARYNQLKTEVEQAFEKASTKSLHKELAQLKQAYDTAKKPFLMSQSKWTKQQLDERTKIRQLERQISVKEYNNKGKFEQKAKDWIATNKPDEQKGYEEAQQIMREHNKIQREAQQQQQERVRTSSRDSSRDRGR</sequence>
<evidence type="ECO:0000256" key="2">
    <source>
        <dbReference type="ARBA" id="ARBA00022971"/>
    </source>
</evidence>
<dbReference type="AlphaFoldDB" id="A0A379LPF0"/>
<dbReference type="RefSeq" id="WP_063226699.1">
    <property type="nucleotide sequence ID" value="NZ_CAJHAQ010000004.1"/>
</dbReference>
<protein>
    <submittedName>
        <fullName evidence="6">DNA strand transferase</fullName>
    </submittedName>
</protein>
<accession>A0A379LPF0</accession>
<evidence type="ECO:0000313" key="6">
    <source>
        <dbReference type="EMBL" id="SUD98790.1"/>
    </source>
</evidence>
<dbReference type="EMBL" id="UGVC01000002">
    <property type="protein sequence ID" value="SUD98790.1"/>
    <property type="molecule type" value="Genomic_DNA"/>
</dbReference>